<dbReference type="Proteomes" id="UP001153269">
    <property type="component" value="Unassembled WGS sequence"/>
</dbReference>
<protein>
    <submittedName>
        <fullName evidence="2">Uncharacterized protein</fullName>
    </submittedName>
</protein>
<dbReference type="EMBL" id="CADEAL010000361">
    <property type="protein sequence ID" value="CAB1419061.1"/>
    <property type="molecule type" value="Genomic_DNA"/>
</dbReference>
<comment type="caution">
    <text evidence="2">The sequence shown here is derived from an EMBL/GenBank/DDBJ whole genome shotgun (WGS) entry which is preliminary data.</text>
</comment>
<sequence>MTEREVKTVITQQLAGLHFYHQPPSSPASEGKSVSGAAGVGKVRERREVHMYRASNENWTNGDDDDHDDDALDKSCPLPSGMWMCVMEMDGGWRGHATEQTGSSLNACLPASISLPGRQAPGREPRLDIGPLSDRPPVAVGFPLGGKDDCLYSFVLAHHSQMLCTQMEPAGSAALPRNRRYPPL</sequence>
<feature type="region of interest" description="Disordered" evidence="1">
    <location>
        <begin position="18"/>
        <end position="72"/>
    </location>
</feature>
<gene>
    <name evidence="2" type="ORF">PLEPLA_LOCUS6889</name>
</gene>
<evidence type="ECO:0000256" key="1">
    <source>
        <dbReference type="SAM" id="MobiDB-lite"/>
    </source>
</evidence>
<reference evidence="2" key="1">
    <citation type="submission" date="2020-03" db="EMBL/GenBank/DDBJ databases">
        <authorList>
            <person name="Weist P."/>
        </authorList>
    </citation>
    <scope>NUCLEOTIDE SEQUENCE</scope>
</reference>
<feature type="compositionally biased region" description="Acidic residues" evidence="1">
    <location>
        <begin position="62"/>
        <end position="71"/>
    </location>
</feature>
<dbReference type="AlphaFoldDB" id="A0A9N7TTV3"/>
<name>A0A9N7TTV3_PLEPL</name>
<accession>A0A9N7TTV3</accession>
<keyword evidence="3" id="KW-1185">Reference proteome</keyword>
<proteinExistence type="predicted"/>
<evidence type="ECO:0000313" key="2">
    <source>
        <dbReference type="EMBL" id="CAB1419061.1"/>
    </source>
</evidence>
<evidence type="ECO:0000313" key="3">
    <source>
        <dbReference type="Proteomes" id="UP001153269"/>
    </source>
</evidence>
<organism evidence="2 3">
    <name type="scientific">Pleuronectes platessa</name>
    <name type="common">European plaice</name>
    <dbReference type="NCBI Taxonomy" id="8262"/>
    <lineage>
        <taxon>Eukaryota</taxon>
        <taxon>Metazoa</taxon>
        <taxon>Chordata</taxon>
        <taxon>Craniata</taxon>
        <taxon>Vertebrata</taxon>
        <taxon>Euteleostomi</taxon>
        <taxon>Actinopterygii</taxon>
        <taxon>Neopterygii</taxon>
        <taxon>Teleostei</taxon>
        <taxon>Neoteleostei</taxon>
        <taxon>Acanthomorphata</taxon>
        <taxon>Carangaria</taxon>
        <taxon>Pleuronectiformes</taxon>
        <taxon>Pleuronectoidei</taxon>
        <taxon>Pleuronectidae</taxon>
        <taxon>Pleuronectes</taxon>
    </lineage>
</organism>
<feature type="compositionally biased region" description="Basic and acidic residues" evidence="1">
    <location>
        <begin position="42"/>
        <end position="51"/>
    </location>
</feature>